<dbReference type="EMBL" id="AP022579">
    <property type="protein sequence ID" value="BBX93943.1"/>
    <property type="molecule type" value="Genomic_DNA"/>
</dbReference>
<evidence type="ECO:0000313" key="1">
    <source>
        <dbReference type="EMBL" id="BBX93943.1"/>
    </source>
</evidence>
<protein>
    <recommendedName>
        <fullName evidence="3">Alpha/beta hydrolase</fullName>
    </recommendedName>
</protein>
<sequence length="71" mass="7892">MAVAYYRDARGCHVVEQPGKQPLQFLGSAGHQQMDMLALRDRAAIDRLVRQLITFIEGDAVEMVGEHPGRA</sequence>
<reference evidence="1 2" key="1">
    <citation type="journal article" date="2019" name="Emerg. Microbes Infect.">
        <title>Comprehensive subspecies identification of 175 nontuberculous mycobacteria species based on 7547 genomic profiles.</title>
        <authorList>
            <person name="Matsumoto Y."/>
            <person name="Kinjo T."/>
            <person name="Motooka D."/>
            <person name="Nabeya D."/>
            <person name="Jung N."/>
            <person name="Uechi K."/>
            <person name="Horii T."/>
            <person name="Iida T."/>
            <person name="Fujita J."/>
            <person name="Nakamura S."/>
        </authorList>
    </citation>
    <scope>NUCLEOTIDE SEQUENCE [LARGE SCALE GENOMIC DNA]</scope>
    <source>
        <strain evidence="1 2">JCM 15653</strain>
    </source>
</reference>
<organism evidence="1 2">
    <name type="scientific">Mycolicibacterium boenickei</name>
    <dbReference type="NCBI Taxonomy" id="146017"/>
    <lineage>
        <taxon>Bacteria</taxon>
        <taxon>Bacillati</taxon>
        <taxon>Actinomycetota</taxon>
        <taxon>Actinomycetes</taxon>
        <taxon>Mycobacteriales</taxon>
        <taxon>Mycobacteriaceae</taxon>
        <taxon>Mycolicibacterium</taxon>
    </lineage>
</organism>
<keyword evidence="2" id="KW-1185">Reference proteome</keyword>
<evidence type="ECO:0000313" key="2">
    <source>
        <dbReference type="Proteomes" id="UP000466683"/>
    </source>
</evidence>
<gene>
    <name evidence="1" type="ORF">MBOE_55920</name>
</gene>
<accession>A0ABM7J403</accession>
<name>A0ABM7J403_9MYCO</name>
<dbReference type="Proteomes" id="UP000466683">
    <property type="component" value="Chromosome"/>
</dbReference>
<evidence type="ECO:0008006" key="3">
    <source>
        <dbReference type="Google" id="ProtNLM"/>
    </source>
</evidence>
<proteinExistence type="predicted"/>